<proteinExistence type="predicted"/>
<reference evidence="1" key="1">
    <citation type="submission" date="2020-05" db="EMBL/GenBank/DDBJ databases">
        <authorList>
            <person name="Chiriac C."/>
            <person name="Salcher M."/>
            <person name="Ghai R."/>
            <person name="Kavagutti S V."/>
        </authorList>
    </citation>
    <scope>NUCLEOTIDE SEQUENCE</scope>
</reference>
<name>A0A6J7JD93_9ZZZZ</name>
<organism evidence="1">
    <name type="scientific">freshwater metagenome</name>
    <dbReference type="NCBI Taxonomy" id="449393"/>
    <lineage>
        <taxon>unclassified sequences</taxon>
        <taxon>metagenomes</taxon>
        <taxon>ecological metagenomes</taxon>
    </lineage>
</organism>
<dbReference type="AlphaFoldDB" id="A0A6J7JD93"/>
<gene>
    <name evidence="1" type="ORF">UFOPK3773_00867</name>
</gene>
<dbReference type="EMBL" id="CAFBNF010000077">
    <property type="protein sequence ID" value="CAB4941213.1"/>
    <property type="molecule type" value="Genomic_DNA"/>
</dbReference>
<accession>A0A6J7JD93</accession>
<protein>
    <submittedName>
        <fullName evidence="1">Unannotated protein</fullName>
    </submittedName>
</protein>
<evidence type="ECO:0000313" key="1">
    <source>
        <dbReference type="EMBL" id="CAB4941213.1"/>
    </source>
</evidence>
<sequence length="276" mass="29374">MCGFTAPRHTLAERQRVRDAEASRQRERFANRMHLLHRHVCSLVALVAVAALAACGNSGSSYDVPPASGTCWNYSGDDVKNDSYTGTPVACDQQHTVETVVTLLVPEYLAAKGATDPAVIQWVKQRCQPEVNRNAEIPDPDIAAPTTRTWLGYFTPSAEGWTKQSWVSCAAVSVQPDITDGRVAAPVTGSVRGTAGAGAQPLTRTTPAGASVTWRTRGLIALTPEEPYPGEAVVQTRSTALCTRTLQREPAFMTTPTLDDWAAGGSSVGCYVAATG</sequence>